<proteinExistence type="predicted"/>
<name>A0A0E9TEK9_ANGAN</name>
<evidence type="ECO:0000313" key="1">
    <source>
        <dbReference type="EMBL" id="JAH51178.1"/>
    </source>
</evidence>
<sequence>MPGRKHLHFFQTSQP</sequence>
<accession>A0A0E9TEK9</accession>
<reference evidence="1" key="2">
    <citation type="journal article" date="2015" name="Fish Shellfish Immunol.">
        <title>Early steps in the European eel (Anguilla anguilla)-Vibrio vulnificus interaction in the gills: Role of the RtxA13 toxin.</title>
        <authorList>
            <person name="Callol A."/>
            <person name="Pajuelo D."/>
            <person name="Ebbesson L."/>
            <person name="Teles M."/>
            <person name="MacKenzie S."/>
            <person name="Amaro C."/>
        </authorList>
    </citation>
    <scope>NUCLEOTIDE SEQUENCE</scope>
</reference>
<reference evidence="1" key="1">
    <citation type="submission" date="2014-11" db="EMBL/GenBank/DDBJ databases">
        <authorList>
            <person name="Amaro Gonzalez C."/>
        </authorList>
    </citation>
    <scope>NUCLEOTIDE SEQUENCE</scope>
</reference>
<organism evidence="1">
    <name type="scientific">Anguilla anguilla</name>
    <name type="common">European freshwater eel</name>
    <name type="synonym">Muraena anguilla</name>
    <dbReference type="NCBI Taxonomy" id="7936"/>
    <lineage>
        <taxon>Eukaryota</taxon>
        <taxon>Metazoa</taxon>
        <taxon>Chordata</taxon>
        <taxon>Craniata</taxon>
        <taxon>Vertebrata</taxon>
        <taxon>Euteleostomi</taxon>
        <taxon>Actinopterygii</taxon>
        <taxon>Neopterygii</taxon>
        <taxon>Teleostei</taxon>
        <taxon>Anguilliformes</taxon>
        <taxon>Anguillidae</taxon>
        <taxon>Anguilla</taxon>
    </lineage>
</organism>
<dbReference type="EMBL" id="GBXM01057399">
    <property type="protein sequence ID" value="JAH51178.1"/>
    <property type="molecule type" value="Transcribed_RNA"/>
</dbReference>
<protein>
    <submittedName>
        <fullName evidence="1">Uncharacterized protein</fullName>
    </submittedName>
</protein>